<name>A0A0R1M0H5_9LACO</name>
<comment type="caution">
    <text evidence="2">The sequence shown here is derived from an EMBL/GenBank/DDBJ whole genome shotgun (WGS) entry which is preliminary data.</text>
</comment>
<dbReference type="AlphaFoldDB" id="A0A0R1M0H5"/>
<feature type="domain" description="IrrE N-terminal-like" evidence="1">
    <location>
        <begin position="38"/>
        <end position="100"/>
    </location>
</feature>
<proteinExistence type="predicted"/>
<dbReference type="RefSeq" id="WP_057745015.1">
    <property type="nucleotide sequence ID" value="NZ_AZEF01000027.1"/>
</dbReference>
<dbReference type="OrthoDB" id="2300474at2"/>
<dbReference type="Proteomes" id="UP000051621">
    <property type="component" value="Unassembled WGS sequence"/>
</dbReference>
<organism evidence="2 3">
    <name type="scientific">Liquorilactobacillus capillatus DSM 19910</name>
    <dbReference type="NCBI Taxonomy" id="1423731"/>
    <lineage>
        <taxon>Bacteria</taxon>
        <taxon>Bacillati</taxon>
        <taxon>Bacillota</taxon>
        <taxon>Bacilli</taxon>
        <taxon>Lactobacillales</taxon>
        <taxon>Lactobacillaceae</taxon>
        <taxon>Liquorilactobacillus</taxon>
    </lineage>
</organism>
<accession>A0A0R1M0H5</accession>
<dbReference type="PATRIC" id="fig|1423731.3.peg.1618"/>
<protein>
    <recommendedName>
        <fullName evidence="1">IrrE N-terminal-like domain-containing protein</fullName>
    </recommendedName>
</protein>
<keyword evidence="3" id="KW-1185">Reference proteome</keyword>
<reference evidence="2 3" key="1">
    <citation type="journal article" date="2015" name="Genome Announc.">
        <title>Expanding the biotechnology potential of lactobacilli through comparative genomics of 213 strains and associated genera.</title>
        <authorList>
            <person name="Sun Z."/>
            <person name="Harris H.M."/>
            <person name="McCann A."/>
            <person name="Guo C."/>
            <person name="Argimon S."/>
            <person name="Zhang W."/>
            <person name="Yang X."/>
            <person name="Jeffery I.B."/>
            <person name="Cooney J.C."/>
            <person name="Kagawa T.F."/>
            <person name="Liu W."/>
            <person name="Song Y."/>
            <person name="Salvetti E."/>
            <person name="Wrobel A."/>
            <person name="Rasinkangas P."/>
            <person name="Parkhill J."/>
            <person name="Rea M.C."/>
            <person name="O'Sullivan O."/>
            <person name="Ritari J."/>
            <person name="Douillard F.P."/>
            <person name="Paul Ross R."/>
            <person name="Yang R."/>
            <person name="Briner A.E."/>
            <person name="Felis G.E."/>
            <person name="de Vos W.M."/>
            <person name="Barrangou R."/>
            <person name="Klaenhammer T.R."/>
            <person name="Caufield P.W."/>
            <person name="Cui Y."/>
            <person name="Zhang H."/>
            <person name="O'Toole P.W."/>
        </authorList>
    </citation>
    <scope>NUCLEOTIDE SEQUENCE [LARGE SCALE GENOMIC DNA]</scope>
    <source>
        <strain evidence="2 3">DSM 19910</strain>
    </source>
</reference>
<sequence>MDEIILESLLQKAQELQIHVIWSNELGPETPPTASFKYRSIVMNENWYNQDELTFQLAHELAHILNGNAYDAALYKRTFSCHALIEHEANVGALELLLPYYCENINKKAANTVDFMTIFHIPSHLLEATARLIHRYYQGQASLPLLCK</sequence>
<dbReference type="EMBL" id="AZEF01000027">
    <property type="protein sequence ID" value="KRL01431.1"/>
    <property type="molecule type" value="Genomic_DNA"/>
</dbReference>
<evidence type="ECO:0000313" key="2">
    <source>
        <dbReference type="EMBL" id="KRL01431.1"/>
    </source>
</evidence>
<dbReference type="InterPro" id="IPR010359">
    <property type="entry name" value="IrrE_HExxH"/>
</dbReference>
<evidence type="ECO:0000313" key="3">
    <source>
        <dbReference type="Proteomes" id="UP000051621"/>
    </source>
</evidence>
<evidence type="ECO:0000259" key="1">
    <source>
        <dbReference type="Pfam" id="PF06114"/>
    </source>
</evidence>
<dbReference type="STRING" id="1423731.FC81_GL001577"/>
<gene>
    <name evidence="2" type="ORF">FC81_GL001577</name>
</gene>
<dbReference type="Pfam" id="PF06114">
    <property type="entry name" value="Peptidase_M78"/>
    <property type="match status" value="1"/>
</dbReference>